<dbReference type="NCBIfam" id="NF000996">
    <property type="entry name" value="PRK00105.1"/>
    <property type="match status" value="1"/>
</dbReference>
<dbReference type="EMBL" id="BAAAYR010000002">
    <property type="protein sequence ID" value="GAA3565323.1"/>
    <property type="molecule type" value="Genomic_DNA"/>
</dbReference>
<evidence type="ECO:0000256" key="7">
    <source>
        <dbReference type="ARBA" id="ARBA00022676"/>
    </source>
</evidence>
<feature type="region of interest" description="Disordered" evidence="12">
    <location>
        <begin position="1"/>
        <end position="64"/>
    </location>
</feature>
<dbReference type="GO" id="GO:0016757">
    <property type="term" value="F:glycosyltransferase activity"/>
    <property type="evidence" value="ECO:0007669"/>
    <property type="project" value="UniProtKB-KW"/>
</dbReference>
<dbReference type="PANTHER" id="PTHR43463:SF1">
    <property type="entry name" value="NICOTINATE-NUCLEOTIDE--DIMETHYLBENZIMIDAZOLE PHOSPHORIBOSYLTRANSFERASE"/>
    <property type="match status" value="1"/>
</dbReference>
<sequence>MHGFAENKREAGASPARSRHCVDRSSPGRARPSQTPPPRAPSTGRRNPGGPHERPLRQAGPLITPPSAAAYASARERLAALAKPTGALGHLEDAAAWVAACQGVSPPRPLDRVRLTVLAGDHGVSHAGVSAYPREVTGAMVAAMVGGGSGANVLARQHGVTMQVLDVGVDADLTGLPAEVRRHHVRRSSGAIDREDALSAAEVHRALAVGAAIASEEVAAGADLLVLGDLGIGNTTPAAALVAATFGVGADEVTGRGTGVDDAALARKTQVVAAALARAGDRTNDPYERLAALGSADLAAGVGFLLGAARAGVPVLLDGIVTVAELAVAADLEPGVVAWCAAGHRSTEPAQQLALDKLGLVPLLDVGLRLGEGTGALTALPVLRSAVLLLREMALLADLAPPA</sequence>
<dbReference type="CDD" id="cd02439">
    <property type="entry name" value="DMB-PRT_CobT"/>
    <property type="match status" value="1"/>
</dbReference>
<feature type="compositionally biased region" description="Basic and acidic residues" evidence="12">
    <location>
        <begin position="1"/>
        <end position="11"/>
    </location>
</feature>
<dbReference type="Gene3D" id="1.10.1610.10">
    <property type="match status" value="1"/>
</dbReference>
<keyword evidence="6 11" id="KW-0169">Cobalamin biosynthesis</keyword>
<dbReference type="InterPro" id="IPR036087">
    <property type="entry name" value="Nict_dMeBzImd_PRibTrfase_sf"/>
</dbReference>
<gene>
    <name evidence="11 13" type="primary">cobT</name>
    <name evidence="13" type="ORF">GCM10022197_21390</name>
</gene>
<evidence type="ECO:0000256" key="5">
    <source>
        <dbReference type="ARBA" id="ARBA00015486"/>
    </source>
</evidence>
<evidence type="ECO:0000256" key="4">
    <source>
        <dbReference type="ARBA" id="ARBA00011991"/>
    </source>
</evidence>
<evidence type="ECO:0000256" key="10">
    <source>
        <dbReference type="ARBA" id="ARBA00047340"/>
    </source>
</evidence>
<dbReference type="InterPro" id="IPR023195">
    <property type="entry name" value="Nict_dMeBzImd_PRibTrfase_N"/>
</dbReference>
<dbReference type="SUPFAM" id="SSF52733">
    <property type="entry name" value="Nicotinate mononucleotide:5,6-dimethylbenzimidazole phosphoribosyltransferase (CobT)"/>
    <property type="match status" value="1"/>
</dbReference>
<evidence type="ECO:0000313" key="13">
    <source>
        <dbReference type="EMBL" id="GAA3565323.1"/>
    </source>
</evidence>
<evidence type="ECO:0000256" key="3">
    <source>
        <dbReference type="ARBA" id="ARBA00007110"/>
    </source>
</evidence>
<protein>
    <recommendedName>
        <fullName evidence="5 11">Nicotinate-nucleotide--dimethylbenzimidazole phosphoribosyltransferase</fullName>
        <shortName evidence="11">NN:DBI PRT</shortName>
        <ecNumber evidence="4 11">2.4.2.21</ecNumber>
    </recommendedName>
    <alternativeName>
        <fullName evidence="9 11">N(1)-alpha-phosphoribosyltransferase</fullName>
    </alternativeName>
</protein>
<evidence type="ECO:0000256" key="6">
    <source>
        <dbReference type="ARBA" id="ARBA00022573"/>
    </source>
</evidence>
<reference evidence="14" key="1">
    <citation type="journal article" date="2019" name="Int. J. Syst. Evol. Microbiol.">
        <title>The Global Catalogue of Microorganisms (GCM) 10K type strain sequencing project: providing services to taxonomists for standard genome sequencing and annotation.</title>
        <authorList>
            <consortium name="The Broad Institute Genomics Platform"/>
            <consortium name="The Broad Institute Genome Sequencing Center for Infectious Disease"/>
            <person name="Wu L."/>
            <person name="Ma J."/>
        </authorList>
    </citation>
    <scope>NUCLEOTIDE SEQUENCE [LARGE SCALE GENOMIC DNA]</scope>
    <source>
        <strain evidence="14">JCM 16540</strain>
    </source>
</reference>
<comment type="pathway">
    <text evidence="2 11">Nucleoside biosynthesis; alpha-ribazole biosynthesis; alpha-ribazole from 5,6-dimethylbenzimidazole: step 1/2.</text>
</comment>
<comment type="caution">
    <text evidence="13">The sequence shown here is derived from an EMBL/GenBank/DDBJ whole genome shotgun (WGS) entry which is preliminary data.</text>
</comment>
<dbReference type="InterPro" id="IPR017846">
    <property type="entry name" value="Nict_dMeBzImd_PRibTrfase_bact"/>
</dbReference>
<comment type="similarity">
    <text evidence="3 11">Belongs to the CobT family.</text>
</comment>
<name>A0ABP6XD54_9ACTN</name>
<evidence type="ECO:0000256" key="9">
    <source>
        <dbReference type="ARBA" id="ARBA00030686"/>
    </source>
</evidence>
<evidence type="ECO:0000256" key="1">
    <source>
        <dbReference type="ARBA" id="ARBA00002197"/>
    </source>
</evidence>
<proteinExistence type="inferred from homology"/>
<feature type="active site" description="Proton acceptor" evidence="11">
    <location>
        <position position="372"/>
    </location>
</feature>
<keyword evidence="14" id="KW-1185">Reference proteome</keyword>
<dbReference type="EC" id="2.4.2.21" evidence="4 11"/>
<dbReference type="HAMAP" id="MF_00230">
    <property type="entry name" value="CobT"/>
    <property type="match status" value="1"/>
</dbReference>
<evidence type="ECO:0000313" key="14">
    <source>
        <dbReference type="Proteomes" id="UP001500767"/>
    </source>
</evidence>
<keyword evidence="8 11" id="KW-0808">Transferase</keyword>
<organism evidence="13 14">
    <name type="scientific">Microlunatus spumicola</name>
    <dbReference type="NCBI Taxonomy" id="81499"/>
    <lineage>
        <taxon>Bacteria</taxon>
        <taxon>Bacillati</taxon>
        <taxon>Actinomycetota</taxon>
        <taxon>Actinomycetes</taxon>
        <taxon>Propionibacteriales</taxon>
        <taxon>Propionibacteriaceae</taxon>
        <taxon>Microlunatus</taxon>
    </lineage>
</organism>
<comment type="catalytic activity">
    <reaction evidence="10 11">
        <text>5,6-dimethylbenzimidazole + nicotinate beta-D-ribonucleotide = alpha-ribazole 5'-phosphate + nicotinate + H(+)</text>
        <dbReference type="Rhea" id="RHEA:11196"/>
        <dbReference type="ChEBI" id="CHEBI:15378"/>
        <dbReference type="ChEBI" id="CHEBI:15890"/>
        <dbReference type="ChEBI" id="CHEBI:32544"/>
        <dbReference type="ChEBI" id="CHEBI:57502"/>
        <dbReference type="ChEBI" id="CHEBI:57918"/>
        <dbReference type="EC" id="2.4.2.21"/>
    </reaction>
</comment>
<keyword evidence="7 11" id="KW-0328">Glycosyltransferase</keyword>
<dbReference type="Proteomes" id="UP001500767">
    <property type="component" value="Unassembled WGS sequence"/>
</dbReference>
<dbReference type="Pfam" id="PF02277">
    <property type="entry name" value="DBI_PRT"/>
    <property type="match status" value="1"/>
</dbReference>
<dbReference type="InterPro" id="IPR003200">
    <property type="entry name" value="Nict_dMeBzImd_PRibTrfase"/>
</dbReference>
<dbReference type="PANTHER" id="PTHR43463">
    <property type="entry name" value="NICOTINATE-NUCLEOTIDE--DIMETHYLBENZIMIDAZOLE PHOSPHORIBOSYLTRANSFERASE"/>
    <property type="match status" value="1"/>
</dbReference>
<evidence type="ECO:0000256" key="11">
    <source>
        <dbReference type="HAMAP-Rule" id="MF_00230"/>
    </source>
</evidence>
<evidence type="ECO:0000256" key="8">
    <source>
        <dbReference type="ARBA" id="ARBA00022679"/>
    </source>
</evidence>
<dbReference type="Gene3D" id="3.40.50.10210">
    <property type="match status" value="1"/>
</dbReference>
<comment type="function">
    <text evidence="1 11">Catalyzes the synthesis of alpha-ribazole-5'-phosphate from nicotinate mononucleotide (NAMN) and 5,6-dimethylbenzimidazole (DMB).</text>
</comment>
<accession>A0ABP6XD54</accession>
<evidence type="ECO:0000256" key="2">
    <source>
        <dbReference type="ARBA" id="ARBA00005049"/>
    </source>
</evidence>
<dbReference type="NCBIfam" id="TIGR03160">
    <property type="entry name" value="cobT_DBIPRT"/>
    <property type="match status" value="1"/>
</dbReference>
<evidence type="ECO:0000256" key="12">
    <source>
        <dbReference type="SAM" id="MobiDB-lite"/>
    </source>
</evidence>